<name>A0A8T0GGB7_CERPU</name>
<evidence type="ECO:0000313" key="5">
    <source>
        <dbReference type="Proteomes" id="UP000822688"/>
    </source>
</evidence>
<dbReference type="GO" id="GO:0008270">
    <property type="term" value="F:zinc ion binding"/>
    <property type="evidence" value="ECO:0007669"/>
    <property type="project" value="UniProtKB-KW"/>
</dbReference>
<dbReference type="InterPro" id="IPR013087">
    <property type="entry name" value="Znf_C2H2_type"/>
</dbReference>
<organism evidence="4 5">
    <name type="scientific">Ceratodon purpureus</name>
    <name type="common">Fire moss</name>
    <name type="synonym">Dicranum purpureum</name>
    <dbReference type="NCBI Taxonomy" id="3225"/>
    <lineage>
        <taxon>Eukaryota</taxon>
        <taxon>Viridiplantae</taxon>
        <taxon>Streptophyta</taxon>
        <taxon>Embryophyta</taxon>
        <taxon>Bryophyta</taxon>
        <taxon>Bryophytina</taxon>
        <taxon>Bryopsida</taxon>
        <taxon>Dicranidae</taxon>
        <taxon>Pseudoditrichales</taxon>
        <taxon>Ditrichaceae</taxon>
        <taxon>Ceratodon</taxon>
    </lineage>
</organism>
<dbReference type="PANTHER" id="PTHR45730">
    <property type="entry name" value="ZINC FINGER PROTEIN JAGGED"/>
    <property type="match status" value="1"/>
</dbReference>
<dbReference type="PROSITE" id="PS50157">
    <property type="entry name" value="ZINC_FINGER_C2H2_2"/>
    <property type="match status" value="1"/>
</dbReference>
<dbReference type="Pfam" id="PF13912">
    <property type="entry name" value="zf-C2H2_6"/>
    <property type="match status" value="1"/>
</dbReference>
<dbReference type="Gene3D" id="3.30.160.60">
    <property type="entry name" value="Classic Zinc Finger"/>
    <property type="match status" value="1"/>
</dbReference>
<gene>
    <name evidence="4" type="ORF">KC19_11G142000</name>
</gene>
<evidence type="ECO:0000259" key="3">
    <source>
        <dbReference type="PROSITE" id="PS50157"/>
    </source>
</evidence>
<evidence type="ECO:0000256" key="2">
    <source>
        <dbReference type="SAM" id="MobiDB-lite"/>
    </source>
</evidence>
<dbReference type="PROSITE" id="PS00028">
    <property type="entry name" value="ZINC_FINGER_C2H2_1"/>
    <property type="match status" value="1"/>
</dbReference>
<evidence type="ECO:0000313" key="4">
    <source>
        <dbReference type="EMBL" id="KAG0557587.1"/>
    </source>
</evidence>
<keyword evidence="5" id="KW-1185">Reference proteome</keyword>
<dbReference type="AlphaFoldDB" id="A0A8T0GGB7"/>
<protein>
    <recommendedName>
        <fullName evidence="3">C2H2-type domain-containing protein</fullName>
    </recommendedName>
</protein>
<dbReference type="Proteomes" id="UP000822688">
    <property type="component" value="Chromosome 11"/>
</dbReference>
<comment type="caution">
    <text evidence="4">The sequence shown here is derived from an EMBL/GenBank/DDBJ whole genome shotgun (WGS) entry which is preliminary data.</text>
</comment>
<dbReference type="SUPFAM" id="SSF57667">
    <property type="entry name" value="beta-beta-alpha zinc fingers"/>
    <property type="match status" value="1"/>
</dbReference>
<proteinExistence type="predicted"/>
<accession>A0A8T0GGB7</accession>
<dbReference type="InterPro" id="IPR045320">
    <property type="entry name" value="JAGGED/SL1-like"/>
</dbReference>
<sequence>MNSHEVVAEVETLKIDGEANRTVELSGGSLEASLQAGLVEEICEARDVGNKKIYKCRICEKTFEKYQALGGHMNKHPHENIDKKLMKYEVLREKLNLKTPKIESTRDYTSETPSYNLFLQRQQQMEHFQALPVPMDPQLFRSNAPTNDSMFARGLSNSVTTTLNMPNPSPYYVPSDTALDGHHERPSIDPSLCNVRFDEYSNLPVPCEMPINSSCGSPALPTPSGPASMSSNAMYGYHAPCQGPCCNDRRHHIEHGHDFSSTLGCNQPSPFKPLDLQMNDSSYVPNEDSSDTTEEDPDLVAFLLKYLC</sequence>
<reference evidence="4 5" key="1">
    <citation type="submission" date="2020-06" db="EMBL/GenBank/DDBJ databases">
        <title>WGS assembly of Ceratodon purpureus strain R40.</title>
        <authorList>
            <person name="Carey S.B."/>
            <person name="Jenkins J."/>
            <person name="Shu S."/>
            <person name="Lovell J.T."/>
            <person name="Sreedasyam A."/>
            <person name="Maumus F."/>
            <person name="Tiley G.P."/>
            <person name="Fernandez-Pozo N."/>
            <person name="Barry K."/>
            <person name="Chen C."/>
            <person name="Wang M."/>
            <person name="Lipzen A."/>
            <person name="Daum C."/>
            <person name="Saski C.A."/>
            <person name="Payton A.C."/>
            <person name="Mcbreen J.C."/>
            <person name="Conrad R.E."/>
            <person name="Kollar L.M."/>
            <person name="Olsson S."/>
            <person name="Huttunen S."/>
            <person name="Landis J.B."/>
            <person name="Wickett N.J."/>
            <person name="Johnson M.G."/>
            <person name="Rensing S.A."/>
            <person name="Grimwood J."/>
            <person name="Schmutz J."/>
            <person name="Mcdaniel S.F."/>
        </authorList>
    </citation>
    <scope>NUCLEOTIDE SEQUENCE [LARGE SCALE GENOMIC DNA]</scope>
    <source>
        <strain evidence="4 5">R40</strain>
    </source>
</reference>
<keyword evidence="1" id="KW-0863">Zinc-finger</keyword>
<dbReference type="GO" id="GO:0003700">
    <property type="term" value="F:DNA-binding transcription factor activity"/>
    <property type="evidence" value="ECO:0007669"/>
    <property type="project" value="InterPro"/>
</dbReference>
<dbReference type="InterPro" id="IPR036236">
    <property type="entry name" value="Znf_C2H2_sf"/>
</dbReference>
<feature type="domain" description="C2H2-type" evidence="3">
    <location>
        <begin position="54"/>
        <end position="81"/>
    </location>
</feature>
<keyword evidence="1" id="KW-0479">Metal-binding</keyword>
<keyword evidence="1" id="KW-0862">Zinc</keyword>
<dbReference type="EMBL" id="CM026432">
    <property type="protein sequence ID" value="KAG0557587.1"/>
    <property type="molecule type" value="Genomic_DNA"/>
</dbReference>
<feature type="region of interest" description="Disordered" evidence="2">
    <location>
        <begin position="276"/>
        <end position="296"/>
    </location>
</feature>
<evidence type="ECO:0000256" key="1">
    <source>
        <dbReference type="PROSITE-ProRule" id="PRU00042"/>
    </source>
</evidence>